<dbReference type="GeneID" id="66161871"/>
<dbReference type="Gene3D" id="3.40.50.1450">
    <property type="entry name" value="HybD-like"/>
    <property type="match status" value="1"/>
</dbReference>
<dbReference type="AlphaFoldDB" id="A0A8D5U3Y6"/>
<evidence type="ECO:0000313" key="1">
    <source>
        <dbReference type="EMBL" id="BCU68824.1"/>
    </source>
</evidence>
<dbReference type="RefSeq" id="WP_221288709.1">
    <property type="nucleotide sequence ID" value="NZ_AP024597.1"/>
</dbReference>
<organism evidence="1 2">
    <name type="scientific">Stygiolobus caldivivus</name>
    <dbReference type="NCBI Taxonomy" id="2824673"/>
    <lineage>
        <taxon>Archaea</taxon>
        <taxon>Thermoproteota</taxon>
        <taxon>Thermoprotei</taxon>
        <taxon>Sulfolobales</taxon>
        <taxon>Sulfolobaceae</taxon>
        <taxon>Stygiolobus</taxon>
    </lineage>
</organism>
<gene>
    <name evidence="1" type="ORF">KN1_01210</name>
</gene>
<dbReference type="Proteomes" id="UP000825123">
    <property type="component" value="Chromosome"/>
</dbReference>
<accession>A0A8D5U3Y6</accession>
<keyword evidence="2" id="KW-1185">Reference proteome</keyword>
<dbReference type="KEGG" id="csty:KN1_01210"/>
<dbReference type="EMBL" id="AP024597">
    <property type="protein sequence ID" value="BCU68824.1"/>
    <property type="molecule type" value="Genomic_DNA"/>
</dbReference>
<reference evidence="1 2" key="1">
    <citation type="submission" date="2021-04" db="EMBL/GenBank/DDBJ databases">
        <title>Complete genome sequence of Stygiolobus sp. KN-1.</title>
        <authorList>
            <person name="Nakamura K."/>
            <person name="Sakai H."/>
            <person name="Kurosawa N."/>
        </authorList>
    </citation>
    <scope>NUCLEOTIDE SEQUENCE [LARGE SCALE GENOMIC DNA]</scope>
    <source>
        <strain evidence="1 2">KN-1</strain>
    </source>
</reference>
<evidence type="ECO:0000313" key="2">
    <source>
        <dbReference type="Proteomes" id="UP000825123"/>
    </source>
</evidence>
<protein>
    <recommendedName>
        <fullName evidence="3">Hydrogenase maturation protease</fullName>
    </recommendedName>
</protein>
<proteinExistence type="predicted"/>
<evidence type="ECO:0008006" key="3">
    <source>
        <dbReference type="Google" id="ProtNLM"/>
    </source>
</evidence>
<name>A0A8D5U3Y6_9CREN</name>
<sequence length="149" mass="16841">MAIIGAVGYWYQGDYQIPLIVMEELRKEGIEVLDLSMGAIKASTFLSEISPSKLILLASEKRGKRELRVYRPESEDAFSQWADLYNNMKAYYMDVDSLIKAGNALGSLPENTIVVECEVENGEGEVSEWGRQCIKLMKEEVYKLLGVKH</sequence>
<dbReference type="InterPro" id="IPR023430">
    <property type="entry name" value="Pept_HybD-like_dom_sf"/>
</dbReference>